<keyword evidence="1" id="KW-1133">Transmembrane helix</keyword>
<sequence length="274" mass="28121">MLSRTTGLLLAGGALVAVAGGLLGSPVATAGGCLVVFVVLALHPEVRGASPVFRVLLWSGLALFAAAVVVHVSAWTDPAGLGVAELSARFQDPVGLDTAELVARFRDPAWQRAQFQRHLLVAACLTLGFGALAGAGVYLSRRRLRALPVPVAVTLLALFLLVLLPLFGSFTNVAMAAGVLAGGYLWVMRREFRRDGAIPIVAAGVTVLAVLAWQAADTASRNRPEPVEPGVFYSVAVAIDTGPDVASAVAVGLLLLAAAGTVLACAQLARDSAS</sequence>
<dbReference type="RefSeq" id="WP_189330475.1">
    <property type="nucleotide sequence ID" value="NZ_AP023356.1"/>
</dbReference>
<dbReference type="Proteomes" id="UP000676967">
    <property type="component" value="Chromosome"/>
</dbReference>
<keyword evidence="1" id="KW-0472">Membrane</keyword>
<gene>
    <name evidence="2" type="ORF">Aiant_88110</name>
</gene>
<accession>A0ABM7M933</accession>
<proteinExistence type="predicted"/>
<dbReference type="EMBL" id="AP023356">
    <property type="protein sequence ID" value="BCJ48154.1"/>
    <property type="molecule type" value="Genomic_DNA"/>
</dbReference>
<feature type="transmembrane region" description="Helical" evidence="1">
    <location>
        <begin position="27"/>
        <end position="43"/>
    </location>
</feature>
<protein>
    <submittedName>
        <fullName evidence="2">Uncharacterized protein</fullName>
    </submittedName>
</protein>
<reference evidence="2 3" key="1">
    <citation type="submission" date="2020-08" db="EMBL/GenBank/DDBJ databases">
        <title>Whole genome shotgun sequence of Actinoplanes ianthinogenes NBRC 13996.</title>
        <authorList>
            <person name="Komaki H."/>
            <person name="Tamura T."/>
        </authorList>
    </citation>
    <scope>NUCLEOTIDE SEQUENCE [LARGE SCALE GENOMIC DNA]</scope>
    <source>
        <strain evidence="2 3">NBRC 13996</strain>
    </source>
</reference>
<dbReference type="PROSITE" id="PS51257">
    <property type="entry name" value="PROKAR_LIPOPROTEIN"/>
    <property type="match status" value="1"/>
</dbReference>
<feature type="transmembrane region" description="Helical" evidence="1">
    <location>
        <begin position="170"/>
        <end position="187"/>
    </location>
</feature>
<keyword evidence="1" id="KW-0812">Transmembrane</keyword>
<feature type="transmembrane region" description="Helical" evidence="1">
    <location>
        <begin position="146"/>
        <end position="164"/>
    </location>
</feature>
<evidence type="ECO:0000256" key="1">
    <source>
        <dbReference type="SAM" id="Phobius"/>
    </source>
</evidence>
<keyword evidence="3" id="KW-1185">Reference proteome</keyword>
<feature type="transmembrane region" description="Helical" evidence="1">
    <location>
        <begin position="119"/>
        <end position="139"/>
    </location>
</feature>
<feature type="transmembrane region" description="Helical" evidence="1">
    <location>
        <begin position="245"/>
        <end position="269"/>
    </location>
</feature>
<feature type="transmembrane region" description="Helical" evidence="1">
    <location>
        <begin position="196"/>
        <end position="216"/>
    </location>
</feature>
<organism evidence="2 3">
    <name type="scientific">Actinoplanes ianthinogenes</name>
    <dbReference type="NCBI Taxonomy" id="122358"/>
    <lineage>
        <taxon>Bacteria</taxon>
        <taxon>Bacillati</taxon>
        <taxon>Actinomycetota</taxon>
        <taxon>Actinomycetes</taxon>
        <taxon>Micromonosporales</taxon>
        <taxon>Micromonosporaceae</taxon>
        <taxon>Actinoplanes</taxon>
    </lineage>
</organism>
<evidence type="ECO:0000313" key="2">
    <source>
        <dbReference type="EMBL" id="BCJ48154.1"/>
    </source>
</evidence>
<feature type="transmembrane region" description="Helical" evidence="1">
    <location>
        <begin position="55"/>
        <end position="76"/>
    </location>
</feature>
<evidence type="ECO:0000313" key="3">
    <source>
        <dbReference type="Proteomes" id="UP000676967"/>
    </source>
</evidence>
<name>A0ABM7M933_9ACTN</name>